<comment type="function">
    <text evidence="5">Modulates RecA activity.</text>
</comment>
<evidence type="ECO:0000259" key="6">
    <source>
        <dbReference type="Pfam" id="PF02631"/>
    </source>
</evidence>
<dbReference type="InterPro" id="IPR003783">
    <property type="entry name" value="Regulatory_RecX"/>
</dbReference>
<comment type="subcellular location">
    <subcellularLocation>
        <location evidence="1 5">Cytoplasm</location>
    </subcellularLocation>
</comment>
<evidence type="ECO:0000256" key="3">
    <source>
        <dbReference type="ARBA" id="ARBA00018111"/>
    </source>
</evidence>
<feature type="domain" description="RecX second three-helical" evidence="6">
    <location>
        <begin position="113"/>
        <end position="152"/>
    </location>
</feature>
<evidence type="ECO:0000259" key="7">
    <source>
        <dbReference type="Pfam" id="PF21981"/>
    </source>
</evidence>
<dbReference type="Pfam" id="PF02631">
    <property type="entry name" value="RecX_HTH2"/>
    <property type="match status" value="1"/>
</dbReference>
<sequence>MYYNSPMRITSLQTQANNPERVNLFVDDRFLLGINALLAMQLDLRVGQEISQEQLEQIQNSEALQQSVDRALNYLSFRPRSRQEVRNYLRRKGTPPEHIEAVFERLDRMELVNDRSFASFWLETREHFSPKGAQALKNELRQKGLQRDIIDEMVDDTNDEERAARAAEKKALALLRQPDIDYATFYRRLGGFLQRRGFNFEVTKRTVKRIWEEQREETIDDEE</sequence>
<proteinExistence type="inferred from homology"/>
<evidence type="ECO:0000256" key="4">
    <source>
        <dbReference type="ARBA" id="ARBA00022490"/>
    </source>
</evidence>
<protein>
    <recommendedName>
        <fullName evidence="3 5">Regulatory protein RecX</fullName>
    </recommendedName>
</protein>
<feature type="domain" description="RecX first three-helical" evidence="8">
    <location>
        <begin position="69"/>
        <end position="106"/>
    </location>
</feature>
<evidence type="ECO:0000256" key="5">
    <source>
        <dbReference type="HAMAP-Rule" id="MF_01114"/>
    </source>
</evidence>
<dbReference type="AlphaFoldDB" id="A0A8J3MQU7"/>
<dbReference type="GO" id="GO:0006282">
    <property type="term" value="P:regulation of DNA repair"/>
    <property type="evidence" value="ECO:0007669"/>
    <property type="project" value="UniProtKB-UniRule"/>
</dbReference>
<feature type="domain" description="RecX third three-helical" evidence="7">
    <location>
        <begin position="159"/>
        <end position="205"/>
    </location>
</feature>
<dbReference type="PANTHER" id="PTHR33602">
    <property type="entry name" value="REGULATORY PROTEIN RECX FAMILY PROTEIN"/>
    <property type="match status" value="1"/>
</dbReference>
<dbReference type="Gene3D" id="1.10.10.10">
    <property type="entry name" value="Winged helix-like DNA-binding domain superfamily/Winged helix DNA-binding domain"/>
    <property type="match status" value="3"/>
</dbReference>
<dbReference type="PANTHER" id="PTHR33602:SF1">
    <property type="entry name" value="REGULATORY PROTEIN RECX FAMILY PROTEIN"/>
    <property type="match status" value="1"/>
</dbReference>
<organism evidence="9 10">
    <name type="scientific">Ktedonospora formicarum</name>
    <dbReference type="NCBI Taxonomy" id="2778364"/>
    <lineage>
        <taxon>Bacteria</taxon>
        <taxon>Bacillati</taxon>
        <taxon>Chloroflexota</taxon>
        <taxon>Ktedonobacteria</taxon>
        <taxon>Ktedonobacterales</taxon>
        <taxon>Ktedonobacteraceae</taxon>
        <taxon>Ktedonospora</taxon>
    </lineage>
</organism>
<evidence type="ECO:0000256" key="2">
    <source>
        <dbReference type="ARBA" id="ARBA00009695"/>
    </source>
</evidence>
<dbReference type="InterPro" id="IPR036388">
    <property type="entry name" value="WH-like_DNA-bd_sf"/>
</dbReference>
<dbReference type="GO" id="GO:0005737">
    <property type="term" value="C:cytoplasm"/>
    <property type="evidence" value="ECO:0007669"/>
    <property type="project" value="UniProtKB-SubCell"/>
</dbReference>
<dbReference type="Pfam" id="PF21982">
    <property type="entry name" value="RecX_HTH1"/>
    <property type="match status" value="1"/>
</dbReference>
<gene>
    <name evidence="5 9" type="primary">recX</name>
    <name evidence="9" type="ORF">KSX_24980</name>
</gene>
<evidence type="ECO:0000313" key="9">
    <source>
        <dbReference type="EMBL" id="GHO44335.1"/>
    </source>
</evidence>
<dbReference type="InterPro" id="IPR053924">
    <property type="entry name" value="RecX_HTH_2nd"/>
</dbReference>
<dbReference type="EMBL" id="BNJF01000001">
    <property type="protein sequence ID" value="GHO44335.1"/>
    <property type="molecule type" value="Genomic_DNA"/>
</dbReference>
<keyword evidence="10" id="KW-1185">Reference proteome</keyword>
<reference evidence="9" key="1">
    <citation type="submission" date="2020-10" db="EMBL/GenBank/DDBJ databases">
        <title>Taxonomic study of unclassified bacteria belonging to the class Ktedonobacteria.</title>
        <authorList>
            <person name="Yabe S."/>
            <person name="Wang C.M."/>
            <person name="Zheng Y."/>
            <person name="Sakai Y."/>
            <person name="Cavaletti L."/>
            <person name="Monciardini P."/>
            <person name="Donadio S."/>
        </authorList>
    </citation>
    <scope>NUCLEOTIDE SEQUENCE</scope>
    <source>
        <strain evidence="9">SOSP1-1</strain>
    </source>
</reference>
<evidence type="ECO:0000313" key="10">
    <source>
        <dbReference type="Proteomes" id="UP000612362"/>
    </source>
</evidence>
<dbReference type="InterPro" id="IPR053925">
    <property type="entry name" value="RecX_HTH_3rd"/>
</dbReference>
<evidence type="ECO:0000259" key="8">
    <source>
        <dbReference type="Pfam" id="PF21982"/>
    </source>
</evidence>
<comment type="similarity">
    <text evidence="2 5">Belongs to the RecX family.</text>
</comment>
<keyword evidence="4 5" id="KW-0963">Cytoplasm</keyword>
<dbReference type="InterPro" id="IPR053926">
    <property type="entry name" value="RecX_HTH_1st"/>
</dbReference>
<name>A0A8J3MQU7_9CHLR</name>
<comment type="caution">
    <text evidence="9">The sequence shown here is derived from an EMBL/GenBank/DDBJ whole genome shotgun (WGS) entry which is preliminary data.</text>
</comment>
<dbReference type="Pfam" id="PF21981">
    <property type="entry name" value="RecX_HTH3"/>
    <property type="match status" value="1"/>
</dbReference>
<dbReference type="Proteomes" id="UP000612362">
    <property type="component" value="Unassembled WGS sequence"/>
</dbReference>
<evidence type="ECO:0000256" key="1">
    <source>
        <dbReference type="ARBA" id="ARBA00004496"/>
    </source>
</evidence>
<dbReference type="HAMAP" id="MF_01114">
    <property type="entry name" value="RecX"/>
    <property type="match status" value="1"/>
</dbReference>
<accession>A0A8J3MQU7</accession>